<dbReference type="Pfam" id="PF12900">
    <property type="entry name" value="Pyridox_ox_2"/>
    <property type="match status" value="1"/>
</dbReference>
<proteinExistence type="predicted"/>
<evidence type="ECO:0000256" key="1">
    <source>
        <dbReference type="ARBA" id="ARBA00023002"/>
    </source>
</evidence>
<keyword evidence="3" id="KW-1185">Reference proteome</keyword>
<evidence type="ECO:0000313" key="2">
    <source>
        <dbReference type="EMBL" id="GAA0223452.1"/>
    </source>
</evidence>
<evidence type="ECO:0000313" key="3">
    <source>
        <dbReference type="Proteomes" id="UP001500416"/>
    </source>
</evidence>
<dbReference type="PANTHER" id="PTHR35176">
    <property type="entry name" value="HEME OXYGENASE HI_0854-RELATED"/>
    <property type="match status" value="1"/>
</dbReference>
<dbReference type="InterPro" id="IPR012349">
    <property type="entry name" value="Split_barrel_FMN-bd"/>
</dbReference>
<dbReference type="EMBL" id="BAAABU010000003">
    <property type="protein sequence ID" value="GAA0223452.1"/>
    <property type="molecule type" value="Genomic_DNA"/>
</dbReference>
<comment type="caution">
    <text evidence="2">The sequence shown here is derived from an EMBL/GenBank/DDBJ whole genome shotgun (WGS) entry which is preliminary data.</text>
</comment>
<dbReference type="Gene3D" id="2.30.110.10">
    <property type="entry name" value="Electron Transport, Fmn-binding Protein, Chain A"/>
    <property type="match status" value="1"/>
</dbReference>
<accession>A0ABN0TJU7</accession>
<name>A0ABN0TJU7_9PSEU</name>
<dbReference type="Proteomes" id="UP001500416">
    <property type="component" value="Unassembled WGS sequence"/>
</dbReference>
<dbReference type="PANTHER" id="PTHR35176:SF6">
    <property type="entry name" value="HEME OXYGENASE HI_0854-RELATED"/>
    <property type="match status" value="1"/>
</dbReference>
<protein>
    <submittedName>
        <fullName evidence="2">Pyridoxamine 5'-phosphate oxidase family protein</fullName>
    </submittedName>
</protein>
<dbReference type="RefSeq" id="WP_343933605.1">
    <property type="nucleotide sequence ID" value="NZ_BAAABU010000003.1"/>
</dbReference>
<gene>
    <name evidence="2" type="ORF">GCM10010492_22020</name>
</gene>
<dbReference type="InterPro" id="IPR052019">
    <property type="entry name" value="F420H2_bilvrd_red/Heme_oxyg"/>
</dbReference>
<sequence>MSVMDAAQREEFLAGVHVGVMAIARTEGPPLAVPVWYHYEPGGEVLVQTHPEAVKYRLATAAGGFSLAAQVDTPPYRYVSVSGPLTGVVEDTPWAEVDALARRYFGDGADEYLKTLEGQRIATLRMRPERWYSADYS</sequence>
<dbReference type="SUPFAM" id="SSF50475">
    <property type="entry name" value="FMN-binding split barrel"/>
    <property type="match status" value="1"/>
</dbReference>
<reference evidence="2 3" key="1">
    <citation type="journal article" date="2019" name="Int. J. Syst. Evol. Microbiol.">
        <title>The Global Catalogue of Microorganisms (GCM) 10K type strain sequencing project: providing services to taxonomists for standard genome sequencing and annotation.</title>
        <authorList>
            <consortium name="The Broad Institute Genomics Platform"/>
            <consortium name="The Broad Institute Genome Sequencing Center for Infectious Disease"/>
            <person name="Wu L."/>
            <person name="Ma J."/>
        </authorList>
    </citation>
    <scope>NUCLEOTIDE SEQUENCE [LARGE SCALE GENOMIC DNA]</scope>
    <source>
        <strain evidence="2 3">JCM 3380</strain>
    </source>
</reference>
<organism evidence="2 3">
    <name type="scientific">Saccharothrix mutabilis subsp. mutabilis</name>
    <dbReference type="NCBI Taxonomy" id="66855"/>
    <lineage>
        <taxon>Bacteria</taxon>
        <taxon>Bacillati</taxon>
        <taxon>Actinomycetota</taxon>
        <taxon>Actinomycetes</taxon>
        <taxon>Pseudonocardiales</taxon>
        <taxon>Pseudonocardiaceae</taxon>
        <taxon>Saccharothrix</taxon>
    </lineage>
</organism>
<dbReference type="InterPro" id="IPR024747">
    <property type="entry name" value="Pyridox_Oxase-rel"/>
</dbReference>
<keyword evidence="1" id="KW-0560">Oxidoreductase</keyword>